<keyword evidence="2" id="KW-1185">Reference proteome</keyword>
<sequence length="295" mass="33768">MIKNIIFFATLIGVSLTGQIKLPEDIIFNKNAVDAENHWVIIKPKDTDKDKPFTLGFVYYDESGGGYSFRYGGELSYSNNEFQLSSLDNKGSMMITRIGNFSPFLAILSDKRLNDLKIDVVPSWLKGYSMNLSENEAKLRRASSLNGANRPDMALEILQKLYNNNYRTKDVYFELMFSYNALKQYPDAARIGKEAIAKGFDTNELIVKEAAYTAVHTEDWKTAEELAKLAFDFKNQKNKNEILYNLVYMYFSKGKYDEASKWIEISKNKMGGDTEKAFRNLDAIQAEIIKKKESK</sequence>
<evidence type="ECO:0000313" key="2">
    <source>
        <dbReference type="Proteomes" id="UP000595426"/>
    </source>
</evidence>
<dbReference type="OrthoDB" id="672063at2"/>
<reference evidence="1 2" key="1">
    <citation type="submission" date="2020-12" db="EMBL/GenBank/DDBJ databases">
        <title>FDA dAtabase for Regulatory Grade micrObial Sequences (FDA-ARGOS): Supporting development and validation of Infectious Disease Dx tests.</title>
        <authorList>
            <person name="Kerrigan L."/>
            <person name="Long C."/>
            <person name="Tallon L."/>
            <person name="Sadzewicz L."/>
            <person name="Zhao X."/>
            <person name="Boylan J."/>
            <person name="Ott S."/>
            <person name="Bowen H."/>
            <person name="Vavikolanu K."/>
            <person name="Mehta A."/>
            <person name="Aluvathingal J."/>
            <person name="Nadendla S."/>
            <person name="Yan Y."/>
            <person name="Sichtig H."/>
        </authorList>
    </citation>
    <scope>NUCLEOTIDE SEQUENCE [LARGE SCALE GENOMIC DNA]</scope>
    <source>
        <strain evidence="1 2">FDAARGOS_1031</strain>
    </source>
</reference>
<dbReference type="Proteomes" id="UP000595426">
    <property type="component" value="Chromosome"/>
</dbReference>
<dbReference type="AlphaFoldDB" id="A0A7T7UYI7"/>
<dbReference type="GeneID" id="93132913"/>
<dbReference type="RefSeq" id="WP_034867359.1">
    <property type="nucleotide sequence ID" value="NZ_CBCSDR010000001.1"/>
</dbReference>
<accession>A0A7T7UYI7</accession>
<organism evidence="1 2">
    <name type="scientific">Elizabethkingia bruuniana</name>
    <dbReference type="NCBI Taxonomy" id="1756149"/>
    <lineage>
        <taxon>Bacteria</taxon>
        <taxon>Pseudomonadati</taxon>
        <taxon>Bacteroidota</taxon>
        <taxon>Flavobacteriia</taxon>
        <taxon>Flavobacteriales</taxon>
        <taxon>Weeksellaceae</taxon>
        <taxon>Elizabethkingia</taxon>
    </lineage>
</organism>
<evidence type="ECO:0008006" key="3">
    <source>
        <dbReference type="Google" id="ProtNLM"/>
    </source>
</evidence>
<dbReference type="KEGG" id="egm:AYC65_08360"/>
<dbReference type="Gene3D" id="1.25.40.10">
    <property type="entry name" value="Tetratricopeptide repeat domain"/>
    <property type="match status" value="1"/>
</dbReference>
<evidence type="ECO:0000313" key="1">
    <source>
        <dbReference type="EMBL" id="QQN58503.1"/>
    </source>
</evidence>
<dbReference type="EMBL" id="CP067018">
    <property type="protein sequence ID" value="QQN58503.1"/>
    <property type="molecule type" value="Genomic_DNA"/>
</dbReference>
<proteinExistence type="predicted"/>
<protein>
    <recommendedName>
        <fullName evidence="3">Tetratricopeptide repeat protein</fullName>
    </recommendedName>
</protein>
<name>A0A7T7UYI7_9FLAO</name>
<dbReference type="SUPFAM" id="SSF48452">
    <property type="entry name" value="TPR-like"/>
    <property type="match status" value="1"/>
</dbReference>
<gene>
    <name evidence="1" type="ORF">I6H88_19080</name>
</gene>
<dbReference type="InterPro" id="IPR011990">
    <property type="entry name" value="TPR-like_helical_dom_sf"/>
</dbReference>